<keyword evidence="3" id="KW-0808">Transferase</keyword>
<feature type="signal peptide" evidence="1">
    <location>
        <begin position="1"/>
        <end position="17"/>
    </location>
</feature>
<protein>
    <submittedName>
        <fullName evidence="3">Hexokinase</fullName>
    </submittedName>
</protein>
<dbReference type="InterPro" id="IPR001312">
    <property type="entry name" value="Hexokinase"/>
</dbReference>
<dbReference type="GO" id="GO:0005524">
    <property type="term" value="F:ATP binding"/>
    <property type="evidence" value="ECO:0007669"/>
    <property type="project" value="InterPro"/>
</dbReference>
<dbReference type="GO" id="GO:0001678">
    <property type="term" value="P:intracellular glucose homeostasis"/>
    <property type="evidence" value="ECO:0007669"/>
    <property type="project" value="InterPro"/>
</dbReference>
<reference evidence="3 4" key="1">
    <citation type="journal article" date="2015" name="Environ. Microbiol.">
        <title>Genome analyses suggest the presence of polyploidy and recent human-driven expansions in eight global populations of the honeybee pathogen Nosema ceranae.</title>
        <authorList>
            <person name="Pelin A."/>
            <person name="Selman M."/>
            <person name="Aris-Brosou S."/>
            <person name="Farinelli L."/>
            <person name="Corradi N."/>
        </authorList>
    </citation>
    <scope>NUCLEOTIDE SEQUENCE [LARGE SCALE GENOMIC DNA]</scope>
    <source>
        <strain evidence="3 4">PA08 1199</strain>
    </source>
</reference>
<comment type="caution">
    <text evidence="3">The sequence shown here is derived from an EMBL/GenBank/DDBJ whole genome shotgun (WGS) entry which is preliminary data.</text>
</comment>
<dbReference type="InterPro" id="IPR022672">
    <property type="entry name" value="Hexokinase_N"/>
</dbReference>
<dbReference type="PRINTS" id="PR00475">
    <property type="entry name" value="HEXOKINASE"/>
</dbReference>
<keyword evidence="3" id="KW-0418">Kinase</keyword>
<gene>
    <name evidence="3" type="ORF">AAJ76_410006816</name>
</gene>
<proteinExistence type="predicted"/>
<keyword evidence="1" id="KW-0732">Signal</keyword>
<dbReference type="Gene3D" id="3.30.420.40">
    <property type="match status" value="1"/>
</dbReference>
<feature type="domain" description="Hexokinase N-terminal" evidence="2">
    <location>
        <begin position="76"/>
        <end position="223"/>
    </location>
</feature>
<dbReference type="VEuPathDB" id="MicrosporidiaDB:AAJ76_410006816"/>
<name>A0A0F9WDJ6_9MICR</name>
<dbReference type="VEuPathDB" id="MicrosporidiaDB:NCER_101108"/>
<dbReference type="OrthoDB" id="419537at2759"/>
<dbReference type="AlphaFoldDB" id="A0A0F9WDJ6"/>
<sequence length="430" mass="49119">MNFFLFFYTSLVTMSSLYDVPGYTKDTLYNVYYEYQLHLTENINNMIICDDIKQTLVEDIPLNVDIKKCEFNIAILDVGGSFFKIAVINIKVVDGKLKTETTSVKNFEYPIESKNEQIFWYDWVSDKFVEYMLNNDIKTDLSSLIFSYPIKYKGGKSMPMALAKHWCFEFEETLKSDLKETLNHAIKNKLFDNLTSLDSTVDSTGLLVNCVLNDSVATFLSSKVILDDIAIGIILGTGTNGSFIIKCEDKEYVYNAEWGSFVPKSLALTDEETDFINSLQKKYNLMDILIGNGYKCGLINQIIKTRSLNLIEIEGDCVKHILQKDDDDEHKIILQKLIYRSRQLMSMLVCGSINVIKANKICILLNGSGYSDDCERQALLKMIQNYAKEICGLDVEIKIHYEEGLTFIGAAYYSLVKFLNENVKPKKTMN</sequence>
<evidence type="ECO:0000313" key="4">
    <source>
        <dbReference type="Proteomes" id="UP000034350"/>
    </source>
</evidence>
<dbReference type="GeneID" id="36320533"/>
<dbReference type="VEuPathDB" id="MicrosporidiaDB:G9O61_00g007190"/>
<evidence type="ECO:0000259" key="2">
    <source>
        <dbReference type="Pfam" id="PF00349"/>
    </source>
</evidence>
<dbReference type="InterPro" id="IPR043129">
    <property type="entry name" value="ATPase_NBD"/>
</dbReference>
<dbReference type="GO" id="GO:0005536">
    <property type="term" value="F:D-glucose binding"/>
    <property type="evidence" value="ECO:0007669"/>
    <property type="project" value="InterPro"/>
</dbReference>
<dbReference type="CDD" id="cd24000">
    <property type="entry name" value="ASKHA_NBD_HK"/>
    <property type="match status" value="1"/>
</dbReference>
<evidence type="ECO:0000313" key="3">
    <source>
        <dbReference type="EMBL" id="KKO74865.1"/>
    </source>
</evidence>
<dbReference type="Proteomes" id="UP000034350">
    <property type="component" value="Unassembled WGS sequence"/>
</dbReference>
<evidence type="ECO:0000256" key="1">
    <source>
        <dbReference type="SAM" id="SignalP"/>
    </source>
</evidence>
<dbReference type="PROSITE" id="PS51748">
    <property type="entry name" value="HEXOKINASE_2"/>
    <property type="match status" value="1"/>
</dbReference>
<accession>A0A0F9WDJ6</accession>
<feature type="chain" id="PRO_5002529694" evidence="1">
    <location>
        <begin position="18"/>
        <end position="430"/>
    </location>
</feature>
<dbReference type="RefSeq" id="XP_024330607.1">
    <property type="nucleotide sequence ID" value="XM_024475587.1"/>
</dbReference>
<keyword evidence="4" id="KW-1185">Reference proteome</keyword>
<organism evidence="3 4">
    <name type="scientific">Vairimorpha ceranae</name>
    <dbReference type="NCBI Taxonomy" id="40302"/>
    <lineage>
        <taxon>Eukaryota</taxon>
        <taxon>Fungi</taxon>
        <taxon>Fungi incertae sedis</taxon>
        <taxon>Microsporidia</taxon>
        <taxon>Nosematidae</taxon>
        <taxon>Vairimorpha</taxon>
    </lineage>
</organism>
<dbReference type="EMBL" id="JPQZ01000041">
    <property type="protein sequence ID" value="KKO74865.1"/>
    <property type="molecule type" value="Genomic_DNA"/>
</dbReference>
<dbReference type="Pfam" id="PF00349">
    <property type="entry name" value="Hexokinase_1"/>
    <property type="match status" value="1"/>
</dbReference>
<dbReference type="SUPFAM" id="SSF53067">
    <property type="entry name" value="Actin-like ATPase domain"/>
    <property type="match status" value="2"/>
</dbReference>
<dbReference type="GO" id="GO:0004396">
    <property type="term" value="F:hexokinase activity"/>
    <property type="evidence" value="ECO:0007669"/>
    <property type="project" value="InterPro"/>
</dbReference>